<dbReference type="EMBL" id="CP003600">
    <property type="protein sequence ID" value="AFY93095.1"/>
    <property type="molecule type" value="Genomic_DNA"/>
</dbReference>
<dbReference type="OrthoDB" id="573720at2"/>
<evidence type="ECO:0000313" key="2">
    <source>
        <dbReference type="Proteomes" id="UP000010366"/>
    </source>
</evidence>
<dbReference type="STRING" id="1173020.Cha6605_1990"/>
<dbReference type="AlphaFoldDB" id="K9UE35"/>
<organism evidence="1 2">
    <name type="scientific">Chamaesiphon minutus (strain ATCC 27169 / PCC 6605)</name>
    <dbReference type="NCBI Taxonomy" id="1173020"/>
    <lineage>
        <taxon>Bacteria</taxon>
        <taxon>Bacillati</taxon>
        <taxon>Cyanobacteriota</taxon>
        <taxon>Cyanophyceae</taxon>
        <taxon>Gomontiellales</taxon>
        <taxon>Chamaesiphonaceae</taxon>
        <taxon>Chamaesiphon</taxon>
    </lineage>
</organism>
<dbReference type="KEGG" id="cmp:Cha6605_1990"/>
<name>K9UE35_CHAP6</name>
<sequence length="59" mass="6860">MSNRDLVKVRFPWVAYISQPIGHPTATLVINPLKFKKLYTIWTLENCLRQDSTVRNSAK</sequence>
<gene>
    <name evidence="1" type="ORF">Cha6605_1990</name>
</gene>
<dbReference type="RefSeq" id="WP_015159259.1">
    <property type="nucleotide sequence ID" value="NC_019697.1"/>
</dbReference>
<dbReference type="HOGENOM" id="CLU_2951849_0_0_3"/>
<accession>K9UE35</accession>
<reference evidence="1 2" key="1">
    <citation type="submission" date="2012-05" db="EMBL/GenBank/DDBJ databases">
        <title>Finished chromosome of genome of Chamaesiphon sp. PCC 6605.</title>
        <authorList>
            <consortium name="US DOE Joint Genome Institute"/>
            <person name="Gugger M."/>
            <person name="Coursin T."/>
            <person name="Rippka R."/>
            <person name="Tandeau De Marsac N."/>
            <person name="Huntemann M."/>
            <person name="Wei C.-L."/>
            <person name="Han J."/>
            <person name="Detter J.C."/>
            <person name="Han C."/>
            <person name="Tapia R."/>
            <person name="Chen A."/>
            <person name="Kyrpides N."/>
            <person name="Mavromatis K."/>
            <person name="Markowitz V."/>
            <person name="Szeto E."/>
            <person name="Ivanova N."/>
            <person name="Pagani I."/>
            <person name="Pati A."/>
            <person name="Goodwin L."/>
            <person name="Nordberg H.P."/>
            <person name="Cantor M.N."/>
            <person name="Hua S.X."/>
            <person name="Woyke T."/>
            <person name="Kerfeld C.A."/>
        </authorList>
    </citation>
    <scope>NUCLEOTIDE SEQUENCE [LARGE SCALE GENOMIC DNA]</scope>
    <source>
        <strain evidence="2">ATCC 27169 / PCC 6605</strain>
    </source>
</reference>
<proteinExistence type="predicted"/>
<evidence type="ECO:0000313" key="1">
    <source>
        <dbReference type="EMBL" id="AFY93095.1"/>
    </source>
</evidence>
<keyword evidence="2" id="KW-1185">Reference proteome</keyword>
<protein>
    <submittedName>
        <fullName evidence="1">Uncharacterized protein</fullName>
    </submittedName>
</protein>
<dbReference type="Proteomes" id="UP000010366">
    <property type="component" value="Chromosome"/>
</dbReference>